<proteinExistence type="predicted"/>
<dbReference type="EMBL" id="KY052827">
    <property type="protein sequence ID" value="ASF00294.1"/>
    <property type="molecule type" value="Genomic_DNA"/>
</dbReference>
<accession>A0A218MLY9</accession>
<reference evidence="1" key="2">
    <citation type="journal article" date="2017" name="Nat. Commun.">
        <title>Single-virus genomics reveals hidden cosmopolitan and abundant viruses.</title>
        <authorList>
            <person name="Martinez-Hernandez F."/>
            <person name="Fornas O."/>
            <person name="Lluesma Gomez M."/>
            <person name="Bolduc B."/>
            <person name="de la Cruz Pena M.J."/>
            <person name="Martinez J.M."/>
            <person name="Anton J."/>
            <person name="Gasol J.M."/>
            <person name="Rosselli R."/>
            <person name="Rodriguez-Valera F."/>
            <person name="Sullivan M.B."/>
            <person name="Acinas S.G."/>
            <person name="Martinez-Garcia M."/>
        </authorList>
    </citation>
    <scope>NUCLEOTIDE SEQUENCE</scope>
</reference>
<name>A0A218MLY9_9VIRU</name>
<organism evidence="1">
    <name type="scientific">uncultured virus</name>
    <dbReference type="NCBI Taxonomy" id="340016"/>
    <lineage>
        <taxon>Viruses</taxon>
        <taxon>environmental samples</taxon>
    </lineage>
</organism>
<protein>
    <submittedName>
        <fullName evidence="1">Uncharacterized protein</fullName>
    </submittedName>
</protein>
<reference evidence="1" key="1">
    <citation type="submission" date="2016-10" db="EMBL/GenBank/DDBJ databases">
        <authorList>
            <person name="Varghese N."/>
        </authorList>
    </citation>
    <scope>NUCLEOTIDE SEQUENCE</scope>
</reference>
<sequence>MAKEIEKKTRVSKKALLRKLAEKTDRPLFHFESLGRSNVETIQWVLELVDGQ</sequence>
<evidence type="ECO:0000313" key="1">
    <source>
        <dbReference type="EMBL" id="ASF00294.1"/>
    </source>
</evidence>